<organism evidence="1 2">
    <name type="scientific">Membranihabitans marinus</name>
    <dbReference type="NCBI Taxonomy" id="1227546"/>
    <lineage>
        <taxon>Bacteria</taxon>
        <taxon>Pseudomonadati</taxon>
        <taxon>Bacteroidota</taxon>
        <taxon>Saprospiria</taxon>
        <taxon>Saprospirales</taxon>
        <taxon>Saprospiraceae</taxon>
        <taxon>Membranihabitans</taxon>
    </lineage>
</organism>
<dbReference type="Proteomes" id="UP000753961">
    <property type="component" value="Unassembled WGS sequence"/>
</dbReference>
<gene>
    <name evidence="1" type="ORF">KUV50_06345</name>
</gene>
<proteinExistence type="predicted"/>
<reference evidence="1" key="1">
    <citation type="submission" date="2021-06" db="EMBL/GenBank/DDBJ databases">
        <title>44 bacteria genomes isolated from Dapeng, Shenzhen.</title>
        <authorList>
            <person name="Zheng W."/>
            <person name="Yu S."/>
            <person name="Huang Y."/>
        </authorList>
    </citation>
    <scope>NUCLEOTIDE SEQUENCE</scope>
    <source>
        <strain evidence="1">DP5N28-2</strain>
    </source>
</reference>
<dbReference type="RefSeq" id="WP_222579263.1">
    <property type="nucleotide sequence ID" value="NZ_JAHVHU010000006.1"/>
</dbReference>
<dbReference type="EMBL" id="JAHVHU010000006">
    <property type="protein sequence ID" value="MBY5957740.1"/>
    <property type="molecule type" value="Genomic_DNA"/>
</dbReference>
<comment type="caution">
    <text evidence="1">The sequence shown here is derived from an EMBL/GenBank/DDBJ whole genome shotgun (WGS) entry which is preliminary data.</text>
</comment>
<accession>A0A953HSS8</accession>
<dbReference type="InterPro" id="IPR011047">
    <property type="entry name" value="Quinoprotein_ADH-like_sf"/>
</dbReference>
<name>A0A953HSS8_9BACT</name>
<dbReference type="SUPFAM" id="SSF50998">
    <property type="entry name" value="Quinoprotein alcohol dehydrogenase-like"/>
    <property type="match status" value="1"/>
</dbReference>
<evidence type="ECO:0000313" key="1">
    <source>
        <dbReference type="EMBL" id="MBY5957740.1"/>
    </source>
</evidence>
<protein>
    <submittedName>
        <fullName evidence="1">Gliding motility-associated C-terminal domain-containing protein</fullName>
    </submittedName>
</protein>
<dbReference type="AlphaFoldDB" id="A0A953HSS8"/>
<keyword evidence="2" id="KW-1185">Reference proteome</keyword>
<evidence type="ECO:0000313" key="2">
    <source>
        <dbReference type="Proteomes" id="UP000753961"/>
    </source>
</evidence>
<sequence length="793" mass="90529">MRTTFTVLLWCFLSIPSLTQELYQDYWGDRDILSRTHAELIRFNPVNGPIDTLIIPIPVKNRLPALFDVSFHPNGKLYAATGFDLIEIDLKNKTSKWLAQWYEEDFIPYPIECVYSDEKGRIMTNGTAFSHSYDYFTKEFISQPQLISHNSWLLFSFYKKGLFLQIGSDKRSIEIYDPISYETERLYVYESVVPGTIYVTKYFDKEYNLHLISNAYTNHAEASYFLDVNLTTKSISRINSKVASPLNITGNIGRLHQNDSGTPKDFRHNGYVLNLDADRSSGHYTGGFYDTLGICDPVASIADEDIDFDLDDQKIDSITFQFIGPKPGIISEEALEYSSPEIEKINKKRWIWKNNSPIRNYPEVENLLHDITYTAEWDTDFPAERIIGVNTYMNGDSTVSWSVIQLTGKESMAGNDVYTLLCDVGKPIDLSLLMDSKVSKAGYFSPALTGQNHFFDPDTDQEGSYLYIVEGPQCSDTAYWDIKLDRIEAPHIRDTMVCQKEEEVDFTVDPAMYDSIRWSDQSDQSVFTVKDTGTHWLHVWKGKCSAIDTFQVRENRVDNIVYDLIPDSISACQGDPIRWDLSAYDLVSMQVDNQPYDNFTVNEHLPEGRYKTILKKGNCSDSGWIQVDYIDPKINTDLPADTTLCSKEEFIVDLGIYSDHVTWADGFPYDQRVFRHSGSYAYSINRKGCIARDTIVVNMTSDCTECKVRFPNAITPNNDGHNDSFQVFAQGCQAIDRILIFDKWGNLLINYQGQEVPAARFDDLPAGQYGVVIEATDRYGTKITETSTLQILR</sequence>
<dbReference type="Pfam" id="PF13585">
    <property type="entry name" value="CHU_C"/>
    <property type="match status" value="1"/>
</dbReference>